<organism evidence="6 7">
    <name type="scientific">Leptospira mayottensis 200901122</name>
    <dbReference type="NCBI Taxonomy" id="1193010"/>
    <lineage>
        <taxon>Bacteria</taxon>
        <taxon>Pseudomonadati</taxon>
        <taxon>Spirochaetota</taxon>
        <taxon>Spirochaetia</taxon>
        <taxon>Leptospirales</taxon>
        <taxon>Leptospiraceae</taxon>
        <taxon>Leptospira</taxon>
    </lineage>
</organism>
<dbReference type="GO" id="GO:0006313">
    <property type="term" value="P:DNA transposition"/>
    <property type="evidence" value="ECO:0007669"/>
    <property type="project" value="InterPro"/>
</dbReference>
<evidence type="ECO:0000256" key="5">
    <source>
        <dbReference type="ARBA" id="ARBA00023172"/>
    </source>
</evidence>
<gene>
    <name evidence="6" type="ORF">LEP1GSC125_0977</name>
</gene>
<evidence type="ECO:0000256" key="1">
    <source>
        <dbReference type="ARBA" id="ARBA00002190"/>
    </source>
</evidence>
<protein>
    <submittedName>
        <fullName evidence="6">Transposase, mutator-like family protein</fullName>
    </submittedName>
</protein>
<proteinExistence type="inferred from homology"/>
<dbReference type="Proteomes" id="UP000001343">
    <property type="component" value="Unassembled WGS sequence"/>
</dbReference>
<keyword evidence="3" id="KW-0815">Transposition</keyword>
<dbReference type="Pfam" id="PF00872">
    <property type="entry name" value="Transposase_mut"/>
    <property type="match status" value="1"/>
</dbReference>
<dbReference type="InterPro" id="IPR001207">
    <property type="entry name" value="Transposase_mutator"/>
</dbReference>
<accession>A0AA87MM19</accession>
<evidence type="ECO:0000313" key="6">
    <source>
        <dbReference type="EMBL" id="EKR98195.1"/>
    </source>
</evidence>
<comment type="function">
    <text evidence="1">Required for the transposition of the insertion element.</text>
</comment>
<comment type="caution">
    <text evidence="6">The sequence shown here is derived from an EMBL/GenBank/DDBJ whole genome shotgun (WGS) entry which is preliminary data.</text>
</comment>
<dbReference type="AlphaFoldDB" id="A0AA87MM19"/>
<sequence>MVRNYLKWVSYKQKKELMIDLKTIYESSSEKIAKKSLDDSATKWESQYPMIDKSWRSG</sequence>
<dbReference type="EMBL" id="AKWM02000082">
    <property type="protein sequence ID" value="EKR98195.1"/>
    <property type="molecule type" value="Genomic_DNA"/>
</dbReference>
<name>A0AA87MM19_9LEPT</name>
<dbReference type="GO" id="GO:0004803">
    <property type="term" value="F:transposase activity"/>
    <property type="evidence" value="ECO:0007669"/>
    <property type="project" value="InterPro"/>
</dbReference>
<comment type="similarity">
    <text evidence="2">Belongs to the transposase mutator family.</text>
</comment>
<keyword evidence="4" id="KW-0238">DNA-binding</keyword>
<keyword evidence="5" id="KW-0233">DNA recombination</keyword>
<evidence type="ECO:0000256" key="4">
    <source>
        <dbReference type="ARBA" id="ARBA00023125"/>
    </source>
</evidence>
<reference evidence="6 7" key="1">
    <citation type="journal article" date="2014" name="Int. J. Syst. Evol. Microbiol.">
        <title>Leptospira mayottensis sp. nov., a pathogenic species of the genus Leptospira isolated from humans.</title>
        <authorList>
            <person name="Bourhy P."/>
            <person name="Collet L."/>
            <person name="Brisse S."/>
            <person name="Picardeau M."/>
        </authorList>
    </citation>
    <scope>NUCLEOTIDE SEQUENCE [LARGE SCALE GENOMIC DNA]</scope>
    <source>
        <strain evidence="6 7">200901122</strain>
    </source>
</reference>
<evidence type="ECO:0000256" key="2">
    <source>
        <dbReference type="ARBA" id="ARBA00010961"/>
    </source>
</evidence>
<evidence type="ECO:0000313" key="7">
    <source>
        <dbReference type="Proteomes" id="UP000001343"/>
    </source>
</evidence>
<evidence type="ECO:0000256" key="3">
    <source>
        <dbReference type="ARBA" id="ARBA00022578"/>
    </source>
</evidence>
<dbReference type="GO" id="GO:0003677">
    <property type="term" value="F:DNA binding"/>
    <property type="evidence" value="ECO:0007669"/>
    <property type="project" value="UniProtKB-KW"/>
</dbReference>